<dbReference type="PROSITE" id="PS50932">
    <property type="entry name" value="HTH_LACI_2"/>
    <property type="match status" value="1"/>
</dbReference>
<dbReference type="CDD" id="cd01392">
    <property type="entry name" value="HTH_LacI"/>
    <property type="match status" value="1"/>
</dbReference>
<reference evidence="5 6" key="1">
    <citation type="submission" date="2019-04" db="EMBL/GenBank/DDBJ databases">
        <title>Streptomyces oryziradicis sp. nov., a novel actinomycete isolated from rhizosphere soil of rice (Oryza sativa L.).</title>
        <authorList>
            <person name="Li C."/>
        </authorList>
    </citation>
    <scope>NUCLEOTIDE SEQUENCE [LARGE SCALE GENOMIC DNA]</scope>
    <source>
        <strain evidence="5 6">NEAU-C40</strain>
    </source>
</reference>
<dbReference type="Proteomes" id="UP000305778">
    <property type="component" value="Unassembled WGS sequence"/>
</dbReference>
<evidence type="ECO:0000313" key="6">
    <source>
        <dbReference type="Proteomes" id="UP000305778"/>
    </source>
</evidence>
<dbReference type="Gene3D" id="1.10.260.40">
    <property type="entry name" value="lambda repressor-like DNA-binding domains"/>
    <property type="match status" value="1"/>
</dbReference>
<dbReference type="PROSITE" id="PS00356">
    <property type="entry name" value="HTH_LACI_1"/>
    <property type="match status" value="1"/>
</dbReference>
<dbReference type="Pfam" id="PF00356">
    <property type="entry name" value="LacI"/>
    <property type="match status" value="1"/>
</dbReference>
<dbReference type="InterPro" id="IPR000843">
    <property type="entry name" value="HTH_LacI"/>
</dbReference>
<evidence type="ECO:0000256" key="3">
    <source>
        <dbReference type="ARBA" id="ARBA00023163"/>
    </source>
</evidence>
<keyword evidence="6" id="KW-1185">Reference proteome</keyword>
<accession>A0A4V5N054</accession>
<dbReference type="Gene3D" id="3.40.50.2300">
    <property type="match status" value="2"/>
</dbReference>
<dbReference type="PANTHER" id="PTHR30146">
    <property type="entry name" value="LACI-RELATED TRANSCRIPTIONAL REPRESSOR"/>
    <property type="match status" value="1"/>
</dbReference>
<dbReference type="Pfam" id="PF13377">
    <property type="entry name" value="Peripla_BP_3"/>
    <property type="match status" value="1"/>
</dbReference>
<proteinExistence type="predicted"/>
<comment type="caution">
    <text evidence="5">The sequence shown here is derived from an EMBL/GenBank/DDBJ whole genome shotgun (WGS) entry which is preliminary data.</text>
</comment>
<gene>
    <name evidence="5" type="ORF">FCI23_15570</name>
</gene>
<evidence type="ECO:0000313" key="5">
    <source>
        <dbReference type="EMBL" id="TKA10719.1"/>
    </source>
</evidence>
<keyword evidence="3" id="KW-0804">Transcription</keyword>
<organism evidence="5 6">
    <name type="scientific">Actinacidiphila oryziradicis</name>
    <dbReference type="NCBI Taxonomy" id="2571141"/>
    <lineage>
        <taxon>Bacteria</taxon>
        <taxon>Bacillati</taxon>
        <taxon>Actinomycetota</taxon>
        <taxon>Actinomycetes</taxon>
        <taxon>Kitasatosporales</taxon>
        <taxon>Streptomycetaceae</taxon>
        <taxon>Actinacidiphila</taxon>
    </lineage>
</organism>
<evidence type="ECO:0000259" key="4">
    <source>
        <dbReference type="PROSITE" id="PS50932"/>
    </source>
</evidence>
<dbReference type="InterPro" id="IPR028082">
    <property type="entry name" value="Peripla_BP_I"/>
</dbReference>
<dbReference type="InterPro" id="IPR046335">
    <property type="entry name" value="LacI/GalR-like_sensor"/>
</dbReference>
<sequence>MSGAVGLKDVAMRAGVSMRTVSNVVRGTGRASDETRQRVLRAVAELGYRPNSAARRLRTGRSGVLSLAVPDLTMPYFAELAAHLLRQAAVHGCTLLVECTGGRADAEFEIALGRTDPLVDGVILSPIALDDAAVAGAAARIPLVLLGERLHDLPATHVMIDNTAAAREATEHLLGGGRRRIAAIGRQDSPNACTSGTRLAGYRQAIEVAGLRYDPALAPPIAGYHRAQGATAMRTLLALPTPPDAVFCFADALAEGALHALRERGLSVPRDVAVVGFDDVEEARYTAPPLTTIAPDKQELARLAVAALLGRIEGPDPLPGTPPTVVMARHRLVIRESSGASGRRYSTASDTIG</sequence>
<dbReference type="RefSeq" id="WP_136724480.1">
    <property type="nucleotide sequence ID" value="NZ_SUMC01000012.1"/>
</dbReference>
<dbReference type="PANTHER" id="PTHR30146:SF153">
    <property type="entry name" value="LACTOSE OPERON REPRESSOR"/>
    <property type="match status" value="1"/>
</dbReference>
<dbReference type="GO" id="GO:0000976">
    <property type="term" value="F:transcription cis-regulatory region binding"/>
    <property type="evidence" value="ECO:0007669"/>
    <property type="project" value="TreeGrafter"/>
</dbReference>
<dbReference type="InterPro" id="IPR010982">
    <property type="entry name" value="Lambda_DNA-bd_dom_sf"/>
</dbReference>
<keyword evidence="2" id="KW-0238">DNA-binding</keyword>
<dbReference type="SMART" id="SM00354">
    <property type="entry name" value="HTH_LACI"/>
    <property type="match status" value="1"/>
</dbReference>
<dbReference type="AlphaFoldDB" id="A0A4V5N054"/>
<dbReference type="GO" id="GO:0003700">
    <property type="term" value="F:DNA-binding transcription factor activity"/>
    <property type="evidence" value="ECO:0007669"/>
    <property type="project" value="TreeGrafter"/>
</dbReference>
<protein>
    <submittedName>
        <fullName evidence="5">LacI family transcriptional regulator</fullName>
    </submittedName>
</protein>
<evidence type="ECO:0000256" key="2">
    <source>
        <dbReference type="ARBA" id="ARBA00023125"/>
    </source>
</evidence>
<dbReference type="SUPFAM" id="SSF47413">
    <property type="entry name" value="lambda repressor-like DNA-binding domains"/>
    <property type="match status" value="1"/>
</dbReference>
<dbReference type="EMBL" id="SUMC01000012">
    <property type="protein sequence ID" value="TKA10719.1"/>
    <property type="molecule type" value="Genomic_DNA"/>
</dbReference>
<dbReference type="SUPFAM" id="SSF53822">
    <property type="entry name" value="Periplasmic binding protein-like I"/>
    <property type="match status" value="1"/>
</dbReference>
<keyword evidence="1" id="KW-0805">Transcription regulation</keyword>
<evidence type="ECO:0000256" key="1">
    <source>
        <dbReference type="ARBA" id="ARBA00023015"/>
    </source>
</evidence>
<name>A0A4V5N054_9ACTN</name>
<dbReference type="CDD" id="cd06267">
    <property type="entry name" value="PBP1_LacI_sugar_binding-like"/>
    <property type="match status" value="1"/>
</dbReference>
<dbReference type="OrthoDB" id="2854648at2"/>
<feature type="domain" description="HTH lacI-type" evidence="4">
    <location>
        <begin position="5"/>
        <end position="59"/>
    </location>
</feature>